<dbReference type="Proteomes" id="UP001159428">
    <property type="component" value="Unassembled WGS sequence"/>
</dbReference>
<evidence type="ECO:0000313" key="2">
    <source>
        <dbReference type="EMBL" id="CAH3153817.1"/>
    </source>
</evidence>
<reference evidence="2 3" key="1">
    <citation type="submission" date="2022-05" db="EMBL/GenBank/DDBJ databases">
        <authorList>
            <consortium name="Genoscope - CEA"/>
            <person name="William W."/>
        </authorList>
    </citation>
    <scope>NUCLEOTIDE SEQUENCE [LARGE SCALE GENOMIC DNA]</scope>
</reference>
<protein>
    <submittedName>
        <fullName evidence="2">Uncharacterized protein</fullName>
    </submittedName>
</protein>
<name>A0AAU9XPD2_9CNID</name>
<gene>
    <name evidence="2" type="ORF">PMEA_00027285</name>
</gene>
<evidence type="ECO:0000313" key="3">
    <source>
        <dbReference type="Proteomes" id="UP001159428"/>
    </source>
</evidence>
<proteinExistence type="predicted"/>
<organism evidence="2 3">
    <name type="scientific">Pocillopora meandrina</name>
    <dbReference type="NCBI Taxonomy" id="46732"/>
    <lineage>
        <taxon>Eukaryota</taxon>
        <taxon>Metazoa</taxon>
        <taxon>Cnidaria</taxon>
        <taxon>Anthozoa</taxon>
        <taxon>Hexacorallia</taxon>
        <taxon>Scleractinia</taxon>
        <taxon>Astrocoeniina</taxon>
        <taxon>Pocilloporidae</taxon>
        <taxon>Pocillopora</taxon>
    </lineage>
</organism>
<evidence type="ECO:0000256" key="1">
    <source>
        <dbReference type="SAM" id="MobiDB-lite"/>
    </source>
</evidence>
<sequence length="102" mass="12265">MVHWNSLEISKRKQRYNMMKRCWNRNPDFRPPFENLPQRMDKYIREEPSFVAFFLRHEELLNMNAYDKAKYSRVEDLGNEDAGPSEKVAKKASAKRLGKWAQ</sequence>
<dbReference type="AlphaFoldDB" id="A0AAU9XPD2"/>
<comment type="caution">
    <text evidence="2">The sequence shown here is derived from an EMBL/GenBank/DDBJ whole genome shotgun (WGS) entry which is preliminary data.</text>
</comment>
<feature type="compositionally biased region" description="Basic residues" evidence="1">
    <location>
        <begin position="90"/>
        <end position="102"/>
    </location>
</feature>
<feature type="region of interest" description="Disordered" evidence="1">
    <location>
        <begin position="77"/>
        <end position="102"/>
    </location>
</feature>
<keyword evidence="3" id="KW-1185">Reference proteome</keyword>
<accession>A0AAU9XPD2</accession>
<dbReference type="EMBL" id="CALNXJ010000054">
    <property type="protein sequence ID" value="CAH3153817.1"/>
    <property type="molecule type" value="Genomic_DNA"/>
</dbReference>